<keyword evidence="10 16" id="KW-0067">ATP-binding</keyword>
<evidence type="ECO:0000313" key="21">
    <source>
        <dbReference type="Proteomes" id="UP001186944"/>
    </source>
</evidence>
<keyword evidence="14" id="KW-0131">Cell cycle</keyword>
<feature type="compositionally biased region" description="Polar residues" evidence="18">
    <location>
        <begin position="1253"/>
        <end position="1262"/>
    </location>
</feature>
<dbReference type="InterPro" id="IPR031327">
    <property type="entry name" value="MCM"/>
</dbReference>
<feature type="compositionally biased region" description="Polar residues" evidence="18">
    <location>
        <begin position="1546"/>
        <end position="1558"/>
    </location>
</feature>
<dbReference type="EC" id="3.6.4.12" evidence="4"/>
<dbReference type="InterPro" id="IPR041562">
    <property type="entry name" value="MCM_lid"/>
</dbReference>
<keyword evidence="6" id="KW-0235">DNA replication</keyword>
<feature type="region of interest" description="Disordered" evidence="18">
    <location>
        <begin position="1203"/>
        <end position="1299"/>
    </location>
</feature>
<dbReference type="GO" id="GO:0042555">
    <property type="term" value="C:MCM complex"/>
    <property type="evidence" value="ECO:0007669"/>
    <property type="project" value="InterPro"/>
</dbReference>
<dbReference type="Pfam" id="PF14551">
    <property type="entry name" value="MCM_N"/>
    <property type="match status" value="1"/>
</dbReference>
<dbReference type="Gene3D" id="2.20.28.10">
    <property type="match status" value="1"/>
</dbReference>
<dbReference type="InterPro" id="IPR012340">
    <property type="entry name" value="NA-bd_OB-fold"/>
</dbReference>
<keyword evidence="17" id="KW-0175">Coiled coil</keyword>
<dbReference type="GO" id="GO:0005694">
    <property type="term" value="C:chromosome"/>
    <property type="evidence" value="ECO:0007669"/>
    <property type="project" value="UniProtKB-SubCell"/>
</dbReference>
<evidence type="ECO:0000256" key="6">
    <source>
        <dbReference type="ARBA" id="ARBA00022705"/>
    </source>
</evidence>
<evidence type="ECO:0000256" key="16">
    <source>
        <dbReference type="RuleBase" id="RU004070"/>
    </source>
</evidence>
<evidence type="ECO:0000256" key="8">
    <source>
        <dbReference type="ARBA" id="ARBA00022801"/>
    </source>
</evidence>
<feature type="compositionally biased region" description="Polar residues" evidence="18">
    <location>
        <begin position="2140"/>
        <end position="2154"/>
    </location>
</feature>
<dbReference type="PANTHER" id="PTHR37915:SF3">
    <property type="match status" value="1"/>
</dbReference>
<dbReference type="InterPro" id="IPR008050">
    <property type="entry name" value="MCM7"/>
</dbReference>
<feature type="compositionally biased region" description="Basic and acidic residues" evidence="18">
    <location>
        <begin position="1276"/>
        <end position="1288"/>
    </location>
</feature>
<feature type="compositionally biased region" description="Low complexity" evidence="18">
    <location>
        <begin position="2171"/>
        <end position="2180"/>
    </location>
</feature>
<accession>A0AA88Y6J6</accession>
<feature type="region of interest" description="Disordered" evidence="18">
    <location>
        <begin position="1392"/>
        <end position="1587"/>
    </location>
</feature>
<dbReference type="GO" id="GO:0003678">
    <property type="term" value="F:DNA helicase activity"/>
    <property type="evidence" value="ECO:0007669"/>
    <property type="project" value="UniProtKB-EC"/>
</dbReference>
<gene>
    <name evidence="20" type="ORF">FSP39_014906</name>
</gene>
<evidence type="ECO:0000256" key="12">
    <source>
        <dbReference type="ARBA" id="ARBA00023125"/>
    </source>
</evidence>
<proteinExistence type="inferred from homology"/>
<dbReference type="FunFam" id="3.30.1640.10:FF:000007">
    <property type="entry name" value="DNA replication licensing factor MCM7"/>
    <property type="match status" value="1"/>
</dbReference>
<dbReference type="GO" id="GO:0003677">
    <property type="term" value="F:DNA binding"/>
    <property type="evidence" value="ECO:0007669"/>
    <property type="project" value="UniProtKB-KW"/>
</dbReference>
<evidence type="ECO:0000256" key="4">
    <source>
        <dbReference type="ARBA" id="ARBA00012551"/>
    </source>
</evidence>
<feature type="region of interest" description="Disordered" evidence="18">
    <location>
        <begin position="1607"/>
        <end position="1630"/>
    </location>
</feature>
<name>A0AA88Y6J6_PINIB</name>
<dbReference type="SUPFAM" id="SSF50249">
    <property type="entry name" value="Nucleic acid-binding proteins"/>
    <property type="match status" value="1"/>
</dbReference>
<feature type="region of interest" description="Disordered" evidence="18">
    <location>
        <begin position="1730"/>
        <end position="1758"/>
    </location>
</feature>
<dbReference type="InterPro" id="IPR027417">
    <property type="entry name" value="P-loop_NTPase"/>
</dbReference>
<dbReference type="Gene3D" id="3.30.1640.10">
    <property type="entry name" value="mini-chromosome maintenance (MCM) complex, chain A, domain 1"/>
    <property type="match status" value="1"/>
</dbReference>
<evidence type="ECO:0000256" key="3">
    <source>
        <dbReference type="ARBA" id="ARBA00008010"/>
    </source>
</evidence>
<dbReference type="Pfam" id="PF17207">
    <property type="entry name" value="MCM_OB"/>
    <property type="match status" value="1"/>
</dbReference>
<evidence type="ECO:0000256" key="7">
    <source>
        <dbReference type="ARBA" id="ARBA00022741"/>
    </source>
</evidence>
<dbReference type="GO" id="GO:0005524">
    <property type="term" value="F:ATP binding"/>
    <property type="evidence" value="ECO:0007669"/>
    <property type="project" value="UniProtKB-KW"/>
</dbReference>
<comment type="similarity">
    <text evidence="3 16">Belongs to the MCM family.</text>
</comment>
<dbReference type="Pfam" id="PF24901">
    <property type="entry name" value="WHD_MCM7"/>
    <property type="match status" value="1"/>
</dbReference>
<dbReference type="SMART" id="SM00350">
    <property type="entry name" value="MCM"/>
    <property type="match status" value="1"/>
</dbReference>
<organism evidence="20 21">
    <name type="scientific">Pinctada imbricata</name>
    <name type="common">Atlantic pearl-oyster</name>
    <name type="synonym">Pinctada martensii</name>
    <dbReference type="NCBI Taxonomy" id="66713"/>
    <lineage>
        <taxon>Eukaryota</taxon>
        <taxon>Metazoa</taxon>
        <taxon>Spiralia</taxon>
        <taxon>Lophotrochozoa</taxon>
        <taxon>Mollusca</taxon>
        <taxon>Bivalvia</taxon>
        <taxon>Autobranchia</taxon>
        <taxon>Pteriomorphia</taxon>
        <taxon>Pterioida</taxon>
        <taxon>Pterioidea</taxon>
        <taxon>Pteriidae</taxon>
        <taxon>Pinctada</taxon>
    </lineage>
</organism>
<evidence type="ECO:0000313" key="20">
    <source>
        <dbReference type="EMBL" id="KAK3095456.1"/>
    </source>
</evidence>
<keyword evidence="11" id="KW-0832">Ubl conjugation</keyword>
<comment type="caution">
    <text evidence="20">The sequence shown here is derived from an EMBL/GenBank/DDBJ whole genome shotgun (WGS) entry which is preliminary data.</text>
</comment>
<evidence type="ECO:0000256" key="15">
    <source>
        <dbReference type="ARBA" id="ARBA00048432"/>
    </source>
</evidence>
<dbReference type="InterPro" id="IPR003593">
    <property type="entry name" value="AAA+_ATPase"/>
</dbReference>
<comment type="subcellular location">
    <subcellularLocation>
        <location evidence="2">Chromosome</location>
    </subcellularLocation>
    <subcellularLocation>
        <location evidence="1">Nucleus</location>
    </subcellularLocation>
</comment>
<evidence type="ECO:0000256" key="5">
    <source>
        <dbReference type="ARBA" id="ARBA00022454"/>
    </source>
</evidence>
<dbReference type="FunFam" id="3.40.50.300:FF:000288">
    <property type="entry name" value="DNA replication licensing factor MCM7"/>
    <property type="match status" value="1"/>
</dbReference>
<feature type="domain" description="MCM C-terminal AAA(+) ATPase" evidence="19">
    <location>
        <begin position="349"/>
        <end position="554"/>
    </location>
</feature>
<dbReference type="PRINTS" id="PR01657">
    <property type="entry name" value="MCMFAMILY"/>
</dbReference>
<dbReference type="SUPFAM" id="SSF52540">
    <property type="entry name" value="P-loop containing nucleoside triphosphate hydrolases"/>
    <property type="match status" value="1"/>
</dbReference>
<keyword evidence="21" id="KW-1185">Reference proteome</keyword>
<reference evidence="20" key="1">
    <citation type="submission" date="2019-08" db="EMBL/GenBank/DDBJ databases">
        <title>The improved chromosome-level genome for the pearl oyster Pinctada fucata martensii using PacBio sequencing and Hi-C.</title>
        <authorList>
            <person name="Zheng Z."/>
        </authorList>
    </citation>
    <scope>NUCLEOTIDE SEQUENCE</scope>
    <source>
        <strain evidence="20">ZZ-2019</strain>
        <tissue evidence="20">Adductor muscle</tissue>
    </source>
</reference>
<dbReference type="InterPro" id="IPR001208">
    <property type="entry name" value="MCM_dom"/>
</dbReference>
<dbReference type="Proteomes" id="UP001186944">
    <property type="component" value="Unassembled WGS sequence"/>
</dbReference>
<feature type="region of interest" description="Disordered" evidence="18">
    <location>
        <begin position="2140"/>
        <end position="2245"/>
    </location>
</feature>
<protein>
    <recommendedName>
        <fullName evidence="4">DNA helicase</fullName>
        <ecNumber evidence="4">3.6.4.12</ecNumber>
    </recommendedName>
</protein>
<dbReference type="Gene3D" id="3.40.50.300">
    <property type="entry name" value="P-loop containing nucleotide triphosphate hydrolases"/>
    <property type="match status" value="1"/>
</dbReference>
<sequence length="2245" mass="254009">MIGTSSLELYGRVFPSSETQLISWLKKIKTFLREFYVDGEDGGKDFVYGQQLVKIAHREQVALTIDLDDINNHDPDLGSAISENTRRYVQLFADAIQEVLPDYKEREVVHKDALDVYIEHRLLMEQRNHPDGQEVTRDPQNKYPAELMRRFEVYFKGSNTQKHASIREVKADAIGKLMQVKGIVTRATEVKPMMVVATYTCDTCGNETYQPINSPSFMPLIMCPSQECTTNRSGGRLYLQSRGSKFVKFQELKIQEHSDQVPVGSIPRSMTVICRGETTRCAQPGDHVSIAGIFLPLMKQGFGALQQGLLSDTFLEAHRIVKMNKTEDDELGAEELTEDEIKQVAEDDFYDKLASSIAPEIYGHEDVKKALLLLLVGGVDKSPKGMKIRGNINICLMGDPGVAKSQLLSYIDRLAPRSQYTTGRGSSGVGLTAAVMKDPITGEMTLEGGALVLADQGVCCIDEFDKMMEGDRTAIHEVMEQQTISIAKAGIMTSLNARVSILAAANPAYGRYNPKKTIEQNIQLPAALLSRFDLLWLIQDKPDRENDLRLAQHITYVHQHNVQPPAQFTPLDMKLMRRYIALCKKKQPAVPEDLSNYITSAYVEMRKEARNSKDTTFTSARTLLGILRLSTALARLRLADAVEKEDVNEAMRLMEMSKDSLNPAHDMHSRAQNVTDQIFGIIRELAPSSGVRSVKVTEVMEQCVSKGFKPDQIDACIEEYEELNVWQVNQAHTKITERMSTIDFQGQDHIGLVPKILVNSIEDKAITIVARNLPQMFTMNWEWMNPIYFHEWVEDIKRIVKMMNYVGSVSILDRGDAPARAIIDKNARSLAQRIADETKDELDKVMNRVENIYVSYEQSTQDMFATSSANVEYLEDLKELEAILTDQIKKKKYQQQVTVFIVGFENMSSQRLRLIQQVNEFFMDATRPQEEDEPFPPSPDIDMEEVAVSIEESLDTAEKLADRLGELNTQMCDWLTNYAINKASTKGKKKLEKALSQAKDDINSLSEKLLKVQGEMEEKDEKVGQLVKQLEAKGQDVQKFRTAAEIAKKSIQDLETANHRAVEDIKLRDQAIKDLKNKVSMLELDVGQSEYMTKVSSDRQAESKAELQRRLEELQNQVENQKSVMTDAQRDWQKQHDQRVLALTNSHKEEMAELQAAFEEELKKSKDEIEFTRVQLQEAEKNAQLAADEADKIRQNLLELQLRGSSSESKRPVEESEDELQESRPSTKSSKQSSATKQKAPPPAKSPVKSASVTVQQKSPTKPQKDVSESAVQDEGGDHLSAHVETRQSKRSRSTLEPVQEMEVMTEFDNQFDLKDDQSWSSVPPDQLAGRFNQYRKLSQKRVDELEEQLNIVMAKTQRKVQTLKAQFQEHKSKWESERKVLIEQVEQAQKLQTEAEKEADNAMSQLEEFINEQERLEEEEEEKRNDISKGIVSRPLTRRSSPEKGKTSPIEKDKTPPAQETSHTPEPEPALPTEGSEQELKRLMQQTDDAKAQEMARISSGAMSAPPAVEPENQKAESKEIRKTQTDPEITGEQSLTEDDVRLMSSHSRASLRSQYRNKLEETRAAIEDRRAKSPAISVPSQRSLEEDQLIEEEDDFTMADLKEETVDVGTSPPPTIPRGQSTSMSRRSAALADHPVVNEYLRAYDGVMNFKEGLSKILIDREMLQAGEIVHDLSICQFDRETKVKPQLEKMTANVYEVLEEITHVLASIMQADREPIVSSLNGVVSRDGTKTTLHGRERSADSGRGQTMTRASNQSLSTRLLGSEVEEKQAMRELQLQYERLEHQLNEETRKHEEQLRHNTVVMMEMQDTINELQRELSTLGRSSSRMRPASEASQQPPESAIMFTRLDSDRNSKIMKRAVNDDKLDVDRYKDAVNKMDSYVSLPAQRLGHLVRKYVHHCRMKEIEENVKKSRSLNENVFEILDKMEALQNQRAKRWADKMDEMGSERLRLASILMETLDSIEQESGIFLIKPMYSYRGRDMKERYASKLTRPARHRNVSPLREISSYAPAPTPASNIRGLVRSQAFIQAPEAQKQYIKMEPVRPLEGDDTGLMGSQALAYNGVTQRQTWNLSSSQVRGESTDFHSNLMNTPRILELDINRMLIGQNNISNKMALPGYSDDRLVNAAQNNLRSYVTVNRPTVQPSTVQQRPRSYSGIKDVPPTSPVTRSATTTSAGGSKRVRMSESAELTRPSIPCTPPLPPISARDSDNADQGDDEEPPRSPPGSSLRQSPPHVQEIVSPIK</sequence>
<dbReference type="SMART" id="SM00382">
    <property type="entry name" value="AAA"/>
    <property type="match status" value="1"/>
</dbReference>
<feature type="coiled-coil region" evidence="17">
    <location>
        <begin position="1097"/>
        <end position="1203"/>
    </location>
</feature>
<evidence type="ECO:0000256" key="17">
    <source>
        <dbReference type="SAM" id="Coils"/>
    </source>
</evidence>
<feature type="compositionally biased region" description="Polar residues" evidence="18">
    <location>
        <begin position="1747"/>
        <end position="1758"/>
    </location>
</feature>
<dbReference type="PRINTS" id="PR01663">
    <property type="entry name" value="MCMPROTEIN7"/>
</dbReference>
<dbReference type="InterPro" id="IPR027925">
    <property type="entry name" value="MCM_N"/>
</dbReference>
<feature type="compositionally biased region" description="Basic and acidic residues" evidence="18">
    <location>
        <begin position="1559"/>
        <end position="1573"/>
    </location>
</feature>
<dbReference type="CDD" id="cd17758">
    <property type="entry name" value="MCM7"/>
    <property type="match status" value="1"/>
</dbReference>
<dbReference type="GO" id="GO:0016787">
    <property type="term" value="F:hydrolase activity"/>
    <property type="evidence" value="ECO:0007669"/>
    <property type="project" value="UniProtKB-KW"/>
</dbReference>
<dbReference type="PROSITE" id="PS00847">
    <property type="entry name" value="MCM_1"/>
    <property type="match status" value="1"/>
</dbReference>
<dbReference type="InterPro" id="IPR018525">
    <property type="entry name" value="MCM_CS"/>
</dbReference>
<keyword evidence="8" id="KW-0378">Hydrolase</keyword>
<evidence type="ECO:0000256" key="1">
    <source>
        <dbReference type="ARBA" id="ARBA00004123"/>
    </source>
</evidence>
<keyword evidence="7 16" id="KW-0547">Nucleotide-binding</keyword>
<dbReference type="Pfam" id="PF00493">
    <property type="entry name" value="MCM"/>
    <property type="match status" value="1"/>
</dbReference>
<keyword evidence="12 16" id="KW-0238">DNA-binding</keyword>
<evidence type="ECO:0000256" key="11">
    <source>
        <dbReference type="ARBA" id="ARBA00022843"/>
    </source>
</evidence>
<comment type="catalytic activity">
    <reaction evidence="15">
        <text>ATP + H2O = ADP + phosphate + H(+)</text>
        <dbReference type="Rhea" id="RHEA:13065"/>
        <dbReference type="ChEBI" id="CHEBI:15377"/>
        <dbReference type="ChEBI" id="CHEBI:15378"/>
        <dbReference type="ChEBI" id="CHEBI:30616"/>
        <dbReference type="ChEBI" id="CHEBI:43474"/>
        <dbReference type="ChEBI" id="CHEBI:456216"/>
        <dbReference type="EC" id="3.6.4.12"/>
    </reaction>
    <physiologicalReaction direction="left-to-right" evidence="15">
        <dbReference type="Rhea" id="RHEA:13066"/>
    </physiologicalReaction>
</comment>
<evidence type="ECO:0000256" key="10">
    <source>
        <dbReference type="ARBA" id="ARBA00022840"/>
    </source>
</evidence>
<feature type="compositionally biased region" description="Basic and acidic residues" evidence="18">
    <location>
        <begin position="1479"/>
        <end position="1495"/>
    </location>
</feature>
<dbReference type="Gene3D" id="2.40.50.140">
    <property type="entry name" value="Nucleic acid-binding proteins"/>
    <property type="match status" value="1"/>
</dbReference>
<evidence type="ECO:0000256" key="18">
    <source>
        <dbReference type="SAM" id="MobiDB-lite"/>
    </source>
</evidence>
<dbReference type="InterPro" id="IPR033762">
    <property type="entry name" value="MCM_OB"/>
</dbReference>
<feature type="compositionally biased region" description="Basic and acidic residues" evidence="18">
    <location>
        <begin position="1441"/>
        <end position="1456"/>
    </location>
</feature>
<feature type="coiled-coil region" evidence="17">
    <location>
        <begin position="1767"/>
        <end position="1826"/>
    </location>
</feature>
<dbReference type="PROSITE" id="PS50051">
    <property type="entry name" value="MCM_2"/>
    <property type="match status" value="1"/>
</dbReference>
<evidence type="ECO:0000256" key="13">
    <source>
        <dbReference type="ARBA" id="ARBA00023242"/>
    </source>
</evidence>
<feature type="compositionally biased region" description="Basic and acidic residues" evidence="18">
    <location>
        <begin position="1513"/>
        <end position="1527"/>
    </location>
</feature>
<dbReference type="FunFam" id="2.20.28.10:FF:000004">
    <property type="entry name" value="DNA replication licensing factor MCM7"/>
    <property type="match status" value="1"/>
</dbReference>
<dbReference type="Pfam" id="PF17855">
    <property type="entry name" value="MCM_lid"/>
    <property type="match status" value="1"/>
</dbReference>
<evidence type="ECO:0000256" key="14">
    <source>
        <dbReference type="ARBA" id="ARBA00023306"/>
    </source>
</evidence>
<dbReference type="GO" id="GO:0006270">
    <property type="term" value="P:DNA replication initiation"/>
    <property type="evidence" value="ECO:0007669"/>
    <property type="project" value="InterPro"/>
</dbReference>
<evidence type="ECO:0000259" key="19">
    <source>
        <dbReference type="PROSITE" id="PS50051"/>
    </source>
</evidence>
<dbReference type="EMBL" id="VSWD01000008">
    <property type="protein sequence ID" value="KAK3095456.1"/>
    <property type="molecule type" value="Genomic_DNA"/>
</dbReference>
<feature type="coiled-coil region" evidence="17">
    <location>
        <begin position="950"/>
        <end position="1022"/>
    </location>
</feature>
<keyword evidence="5" id="KW-0158">Chromosome</keyword>
<evidence type="ECO:0000256" key="2">
    <source>
        <dbReference type="ARBA" id="ARBA00004286"/>
    </source>
</evidence>
<dbReference type="PANTHER" id="PTHR37915">
    <property type="match status" value="1"/>
</dbReference>
<dbReference type="GO" id="GO:0005634">
    <property type="term" value="C:nucleus"/>
    <property type="evidence" value="ECO:0007669"/>
    <property type="project" value="UniProtKB-SubCell"/>
</dbReference>
<keyword evidence="13" id="KW-0539">Nucleus</keyword>
<evidence type="ECO:0000256" key="9">
    <source>
        <dbReference type="ARBA" id="ARBA00022806"/>
    </source>
</evidence>
<keyword evidence="9" id="KW-0347">Helicase</keyword>
<feature type="compositionally biased region" description="Low complexity" evidence="18">
    <location>
        <begin position="1226"/>
        <end position="1239"/>
    </location>
</feature>
<feature type="compositionally biased region" description="Acidic residues" evidence="18">
    <location>
        <begin position="1410"/>
        <end position="1422"/>
    </location>
</feature>